<dbReference type="GO" id="GO:0005737">
    <property type="term" value="C:cytoplasm"/>
    <property type="evidence" value="ECO:0007669"/>
    <property type="project" value="TreeGrafter"/>
</dbReference>
<dbReference type="AlphaFoldDB" id="A0A0A9YFG2"/>
<evidence type="ECO:0000313" key="12">
    <source>
        <dbReference type="EMBL" id="JAG34985.1"/>
    </source>
</evidence>
<dbReference type="EMBL" id="GBHO01008616">
    <property type="protein sequence ID" value="JAG34988.1"/>
    <property type="molecule type" value="Transcribed_RNA"/>
</dbReference>
<dbReference type="CDD" id="cd00326">
    <property type="entry name" value="alpha_CA"/>
    <property type="match status" value="1"/>
</dbReference>
<dbReference type="InterPro" id="IPR023561">
    <property type="entry name" value="Carbonic_anhydrase_a-class"/>
</dbReference>
<dbReference type="EMBL" id="GBHO01018341">
    <property type="protein sequence ID" value="JAG25263.1"/>
    <property type="molecule type" value="Transcribed_RNA"/>
</dbReference>
<dbReference type="EMBL" id="GBHO01008619">
    <property type="protein sequence ID" value="JAG34985.1"/>
    <property type="molecule type" value="Transcribed_RNA"/>
</dbReference>
<dbReference type="PANTHER" id="PTHR18952">
    <property type="entry name" value="CARBONIC ANHYDRASE"/>
    <property type="match status" value="1"/>
</dbReference>
<dbReference type="PROSITE" id="PS00162">
    <property type="entry name" value="ALPHA_CA_1"/>
    <property type="match status" value="1"/>
</dbReference>
<reference evidence="17" key="3">
    <citation type="submission" date="2014-09" db="EMBL/GenBank/DDBJ databases">
        <authorList>
            <person name="Magalhaes I.L.F."/>
            <person name="Oliveira U."/>
            <person name="Santos F.R."/>
            <person name="Vidigal T.H.D.A."/>
            <person name="Brescovit A.D."/>
            <person name="Santos A.J."/>
        </authorList>
    </citation>
    <scope>NUCLEOTIDE SEQUENCE</scope>
</reference>
<evidence type="ECO:0000259" key="6">
    <source>
        <dbReference type="PROSITE" id="PS51144"/>
    </source>
</evidence>
<evidence type="ECO:0000313" key="16">
    <source>
        <dbReference type="EMBL" id="JAG34993.1"/>
    </source>
</evidence>
<protein>
    <recommendedName>
        <fullName evidence="4">Carbonic anhydrase</fullName>
        <ecNumber evidence="4">4.2.1.1</ecNumber>
    </recommendedName>
</protein>
<dbReference type="PROSITE" id="PS51144">
    <property type="entry name" value="ALPHA_CA_2"/>
    <property type="match status" value="1"/>
</dbReference>
<evidence type="ECO:0000313" key="17">
    <source>
        <dbReference type="EMBL" id="JAG53721.1"/>
    </source>
</evidence>
<evidence type="ECO:0000256" key="2">
    <source>
        <dbReference type="ARBA" id="ARBA00022723"/>
    </source>
</evidence>
<dbReference type="EMBL" id="GBHO01008615">
    <property type="protein sequence ID" value="JAG34989.1"/>
    <property type="molecule type" value="Transcribed_RNA"/>
</dbReference>
<reference evidence="18" key="4">
    <citation type="journal article" date="2016" name="Gigascience">
        <title>De novo construction of an expanded transcriptome assembly for the western tarnished plant bug, Lygus hesperus.</title>
        <authorList>
            <person name="Tassone E.E."/>
            <person name="Geib S.M."/>
            <person name="Hall B."/>
            <person name="Fabrick J.A."/>
            <person name="Brent C.S."/>
            <person name="Hull J.J."/>
        </authorList>
    </citation>
    <scope>NUCLEOTIDE SEQUENCE</scope>
</reference>
<dbReference type="EMBL" id="GBRD01010966">
    <property type="protein sequence ID" value="JAG54858.1"/>
    <property type="molecule type" value="Transcribed_RNA"/>
</dbReference>
<evidence type="ECO:0000256" key="1">
    <source>
        <dbReference type="ARBA" id="ARBA00010718"/>
    </source>
</evidence>
<dbReference type="SMART" id="SM01057">
    <property type="entry name" value="Carb_anhydrase"/>
    <property type="match status" value="1"/>
</dbReference>
<evidence type="ECO:0000313" key="13">
    <source>
        <dbReference type="EMBL" id="JAG34986.1"/>
    </source>
</evidence>
<evidence type="ECO:0000256" key="4">
    <source>
        <dbReference type="RuleBase" id="RU367011"/>
    </source>
</evidence>
<evidence type="ECO:0000256" key="5">
    <source>
        <dbReference type="SAM" id="MobiDB-lite"/>
    </source>
</evidence>
<dbReference type="EMBL" id="GBHO01013755">
    <property type="protein sequence ID" value="JAG29849.1"/>
    <property type="molecule type" value="Transcribed_RNA"/>
</dbReference>
<dbReference type="GO" id="GO:0004089">
    <property type="term" value="F:carbonate dehydratase activity"/>
    <property type="evidence" value="ECO:0007669"/>
    <property type="project" value="UniProtKB-UniRule"/>
</dbReference>
<evidence type="ECO:0000313" key="14">
    <source>
        <dbReference type="EMBL" id="JAG34988.1"/>
    </source>
</evidence>
<dbReference type="InterPro" id="IPR018338">
    <property type="entry name" value="Carbonic_anhydrase_a-class_CS"/>
</dbReference>
<dbReference type="EMBL" id="GBHO01013756">
    <property type="protein sequence ID" value="JAG29848.1"/>
    <property type="molecule type" value="Transcribed_RNA"/>
</dbReference>
<dbReference type="EMBL" id="GBRD01010963">
    <property type="protein sequence ID" value="JAG54861.1"/>
    <property type="molecule type" value="Transcribed_RNA"/>
</dbReference>
<evidence type="ECO:0000313" key="11">
    <source>
        <dbReference type="EMBL" id="JAG29849.1"/>
    </source>
</evidence>
<evidence type="ECO:0000313" key="8">
    <source>
        <dbReference type="EMBL" id="JAG25262.1"/>
    </source>
</evidence>
<dbReference type="EMBL" id="GBRD01010964">
    <property type="protein sequence ID" value="JAG54860.1"/>
    <property type="molecule type" value="Transcribed_RNA"/>
</dbReference>
<reference evidence="10" key="2">
    <citation type="submission" date="2014-07" db="EMBL/GenBank/DDBJ databases">
        <authorList>
            <person name="Hull J."/>
        </authorList>
    </citation>
    <scope>NUCLEOTIDE SEQUENCE</scope>
</reference>
<comment type="catalytic activity">
    <reaction evidence="4">
        <text>hydrogencarbonate + H(+) = CO2 + H2O</text>
        <dbReference type="Rhea" id="RHEA:10748"/>
        <dbReference type="ChEBI" id="CHEBI:15377"/>
        <dbReference type="ChEBI" id="CHEBI:15378"/>
        <dbReference type="ChEBI" id="CHEBI:16526"/>
        <dbReference type="ChEBI" id="CHEBI:17544"/>
        <dbReference type="EC" id="4.2.1.1"/>
    </reaction>
</comment>
<accession>A0A0A9YFG2</accession>
<evidence type="ECO:0000256" key="3">
    <source>
        <dbReference type="ARBA" id="ARBA00022833"/>
    </source>
</evidence>
<dbReference type="Pfam" id="PF00194">
    <property type="entry name" value="Carb_anhydrase"/>
    <property type="match status" value="1"/>
</dbReference>
<comment type="function">
    <text evidence="4">Reversible hydration of carbon dioxide.</text>
</comment>
<dbReference type="PANTHER" id="PTHR18952:SF137">
    <property type="entry name" value="CARBONIC ANHYDRASE"/>
    <property type="match status" value="1"/>
</dbReference>
<dbReference type="Gene3D" id="3.10.200.10">
    <property type="entry name" value="Alpha carbonic anhydrase"/>
    <property type="match status" value="1"/>
</dbReference>
<evidence type="ECO:0000313" key="19">
    <source>
        <dbReference type="EMBL" id="JAQ03737.1"/>
    </source>
</evidence>
<evidence type="ECO:0000313" key="7">
    <source>
        <dbReference type="EMBL" id="JAG25261.1"/>
    </source>
</evidence>
<evidence type="ECO:0000313" key="18">
    <source>
        <dbReference type="EMBL" id="JAP99732.1"/>
    </source>
</evidence>
<dbReference type="SUPFAM" id="SSF51069">
    <property type="entry name" value="Carbonic anhydrase"/>
    <property type="match status" value="1"/>
</dbReference>
<feature type="region of interest" description="Disordered" evidence="5">
    <location>
        <begin position="300"/>
        <end position="321"/>
    </location>
</feature>
<dbReference type="EMBL" id="GBHO01008611">
    <property type="protein sequence ID" value="JAG34993.1"/>
    <property type="molecule type" value="Transcribed_RNA"/>
</dbReference>
<evidence type="ECO:0000313" key="15">
    <source>
        <dbReference type="EMBL" id="JAG34989.1"/>
    </source>
</evidence>
<dbReference type="EMBL" id="GBHO01008618">
    <property type="protein sequence ID" value="JAG34986.1"/>
    <property type="molecule type" value="Transcribed_RNA"/>
</dbReference>
<dbReference type="EMBL" id="GDHC01013354">
    <property type="protein sequence ID" value="JAQ05275.1"/>
    <property type="molecule type" value="Transcribed_RNA"/>
</dbReference>
<organism evidence="10">
    <name type="scientific">Lygus hesperus</name>
    <name type="common">Western plant bug</name>
    <dbReference type="NCBI Taxonomy" id="30085"/>
    <lineage>
        <taxon>Eukaryota</taxon>
        <taxon>Metazoa</taxon>
        <taxon>Ecdysozoa</taxon>
        <taxon>Arthropoda</taxon>
        <taxon>Hexapoda</taxon>
        <taxon>Insecta</taxon>
        <taxon>Pterygota</taxon>
        <taxon>Neoptera</taxon>
        <taxon>Paraneoptera</taxon>
        <taxon>Hemiptera</taxon>
        <taxon>Heteroptera</taxon>
        <taxon>Panheteroptera</taxon>
        <taxon>Cimicomorpha</taxon>
        <taxon>Miridae</taxon>
        <taxon>Mirini</taxon>
        <taxon>Lygus</taxon>
    </lineage>
</organism>
<dbReference type="GO" id="GO:0008270">
    <property type="term" value="F:zinc ion binding"/>
    <property type="evidence" value="ECO:0007669"/>
    <property type="project" value="UniProtKB-UniRule"/>
</dbReference>
<dbReference type="InterPro" id="IPR036398">
    <property type="entry name" value="CA_dom_sf"/>
</dbReference>
<dbReference type="EMBL" id="GBHO01018343">
    <property type="protein sequence ID" value="JAG25261.1"/>
    <property type="molecule type" value="Transcribed_RNA"/>
</dbReference>
<keyword evidence="4" id="KW-0456">Lyase</keyword>
<dbReference type="EMBL" id="GBRD01012103">
    <property type="protein sequence ID" value="JAG53721.1"/>
    <property type="molecule type" value="Transcribed_RNA"/>
</dbReference>
<evidence type="ECO:0000313" key="20">
    <source>
        <dbReference type="EMBL" id="JAQ05275.1"/>
    </source>
</evidence>
<dbReference type="InterPro" id="IPR001148">
    <property type="entry name" value="CA_dom"/>
</dbReference>
<keyword evidence="2 4" id="KW-0479">Metal-binding</keyword>
<dbReference type="EC" id="4.2.1.1" evidence="4"/>
<proteinExistence type="inferred from homology"/>
<feature type="domain" description="Alpha-carbonic anhydrase" evidence="6">
    <location>
        <begin position="45"/>
        <end position="298"/>
    </location>
</feature>
<evidence type="ECO:0000313" key="10">
    <source>
        <dbReference type="EMBL" id="JAG29848.1"/>
    </source>
</evidence>
<dbReference type="EMBL" id="GDHC01014892">
    <property type="protein sequence ID" value="JAQ03737.1"/>
    <property type="molecule type" value="Transcribed_RNA"/>
</dbReference>
<dbReference type="EMBL" id="GBHO01018342">
    <property type="protein sequence ID" value="JAG25262.1"/>
    <property type="molecule type" value="Transcribed_RNA"/>
</dbReference>
<keyword evidence="3 4" id="KW-0862">Zinc</keyword>
<gene>
    <name evidence="10" type="primary">Ca2_9</name>
    <name evidence="13" type="synonym">Ca2_0</name>
    <name evidence="18" type="synonym">Ca2_1</name>
    <name evidence="16" type="synonym">Ca2_11</name>
    <name evidence="12" type="synonym">Ca2_12</name>
    <name evidence="8" type="synonym">Ca2_17</name>
    <name evidence="7" type="synonym">Ca2_18</name>
    <name evidence="20" type="synonym">Ca2_2</name>
    <name evidence="14" type="synonym">Ca2_3</name>
    <name evidence="11" type="synonym">Ca2_4</name>
    <name evidence="15" type="synonym">Ca2_5</name>
    <name evidence="9" type="synonym">Ca2_7</name>
    <name evidence="9" type="ORF">CM83_55065</name>
    <name evidence="7" type="ORF">CM83_55074</name>
    <name evidence="8" type="ORF">CM83_55077</name>
    <name evidence="14" type="ORF">CM83_55086</name>
    <name evidence="15" type="ORF">CM83_55089</name>
    <name evidence="12" type="ORF">CM83_55098</name>
    <name evidence="13" type="ORF">CM83_55101</name>
    <name evidence="16" type="ORF">CM83_55107</name>
    <name evidence="10" type="ORF">CM83_55119</name>
    <name evidence="11" type="ORF">CM83_55122</name>
    <name evidence="20" type="ORF">g.83246</name>
    <name evidence="19" type="ORF">g.83248</name>
    <name evidence="18" type="ORF">g.83250</name>
</gene>
<comment type="cofactor">
    <cofactor evidence="4">
        <name>Zn(2+)</name>
        <dbReference type="ChEBI" id="CHEBI:29105"/>
    </cofactor>
</comment>
<reference evidence="10" key="1">
    <citation type="journal article" date="2014" name="PLoS ONE">
        <title>Transcriptome-Based Identification of ABC Transporters in the Western Tarnished Plant Bug Lygus hesperus.</title>
        <authorList>
            <person name="Hull J.J."/>
            <person name="Chaney K."/>
            <person name="Geib S.M."/>
            <person name="Fabrick J.A."/>
            <person name="Brent C.S."/>
            <person name="Walsh D."/>
            <person name="Lavine L.C."/>
        </authorList>
    </citation>
    <scope>NUCLEOTIDE SEQUENCE</scope>
</reference>
<name>A0A0A9YFG2_LYGHE</name>
<evidence type="ECO:0000313" key="9">
    <source>
        <dbReference type="EMBL" id="JAG25263.1"/>
    </source>
</evidence>
<sequence>MTPWCTLRPTRHSYSSVAKRRSNKMKLLAVPILLMGFVAAVYGSYHFKYSNAEQKSWNNFSTICKGKHQSPIHIFSSTALPVAIPALEMVGFHNLIPHPIWITNNGHSVEIKSGKKYAKVFGALLKGEYEVEGVHFHWGRNNDRGSEHVINDMRFTMEMHVVTRNSRYATMNDALNHTDGLAVLAFFFDVRERDNHALRPVVREMRLIRPEGSRTTMSHSLTLASLLPTDTDLFYTYRGSLTTPPCSEAVTWILFPDPMPISYSQVQRFRELRSEDEVLVDNYRHLQDIGRRKVFVRRSPQEIDDEGPEAPFSYSSPDFWE</sequence>
<comment type="similarity">
    <text evidence="1 4">Belongs to the alpha-carbonic anhydrase family.</text>
</comment>
<dbReference type="EMBL" id="GDHC01018896">
    <property type="protein sequence ID" value="JAP99732.1"/>
    <property type="molecule type" value="Transcribed_RNA"/>
</dbReference>